<keyword evidence="3" id="KW-1185">Reference proteome</keyword>
<feature type="region of interest" description="Disordered" evidence="1">
    <location>
        <begin position="234"/>
        <end position="259"/>
    </location>
</feature>
<evidence type="ECO:0000256" key="1">
    <source>
        <dbReference type="SAM" id="MobiDB-lite"/>
    </source>
</evidence>
<gene>
    <name evidence="2" type="ORF">LTR24_008586</name>
</gene>
<organism evidence="2 3">
    <name type="scientific">Lithohypha guttulata</name>
    <dbReference type="NCBI Taxonomy" id="1690604"/>
    <lineage>
        <taxon>Eukaryota</taxon>
        <taxon>Fungi</taxon>
        <taxon>Dikarya</taxon>
        <taxon>Ascomycota</taxon>
        <taxon>Pezizomycotina</taxon>
        <taxon>Eurotiomycetes</taxon>
        <taxon>Chaetothyriomycetidae</taxon>
        <taxon>Chaetothyriales</taxon>
        <taxon>Trichomeriaceae</taxon>
        <taxon>Lithohypha</taxon>
    </lineage>
</organism>
<comment type="caution">
    <text evidence="2">The sequence shown here is derived from an EMBL/GenBank/DDBJ whole genome shotgun (WGS) entry which is preliminary data.</text>
</comment>
<name>A0ABR0K0C6_9EURO</name>
<dbReference type="EMBL" id="JAVRRG010000152">
    <property type="protein sequence ID" value="KAK5080305.1"/>
    <property type="molecule type" value="Genomic_DNA"/>
</dbReference>
<evidence type="ECO:0000313" key="3">
    <source>
        <dbReference type="Proteomes" id="UP001345013"/>
    </source>
</evidence>
<reference evidence="2 3" key="1">
    <citation type="submission" date="2023-08" db="EMBL/GenBank/DDBJ databases">
        <title>Black Yeasts Isolated from many extreme environments.</title>
        <authorList>
            <person name="Coleine C."/>
            <person name="Stajich J.E."/>
            <person name="Selbmann L."/>
        </authorList>
    </citation>
    <scope>NUCLEOTIDE SEQUENCE [LARGE SCALE GENOMIC DNA]</scope>
    <source>
        <strain evidence="2 3">CCFEE 5885</strain>
    </source>
</reference>
<accession>A0ABR0K0C6</accession>
<protein>
    <submittedName>
        <fullName evidence="2">Uncharacterized protein</fullName>
    </submittedName>
</protein>
<dbReference type="Proteomes" id="UP001345013">
    <property type="component" value="Unassembled WGS sequence"/>
</dbReference>
<evidence type="ECO:0000313" key="2">
    <source>
        <dbReference type="EMBL" id="KAK5080305.1"/>
    </source>
</evidence>
<proteinExistence type="predicted"/>
<sequence length="259" mass="28681">MATQTASRFVLQSATIPRGVEDGPFVSMPPPDRIRLMQGQLVEVIALLPDGRQVIVGKEYLRLLQATWTILKEQLANLAAPGLYVSQITHLVIPVTSDTALATMMSSVRQGLQNKGSLPQFSHQGKDFLFKNAQICEVATAVGFGYVLDQIKPRIDRTFYRGGNHHYKAPIAELEMVYGAENSQVMNYVKAKLVESVVKSYLDWNLANNKDVVTCMHEILTFGDAVRDLEAREKTARAQAAARKAEGGAKPQKPRKNKD</sequence>